<dbReference type="InterPro" id="IPR036390">
    <property type="entry name" value="WH_DNA-bd_sf"/>
</dbReference>
<sequence>MTNIQRSEPYTPVEPLGVEDIVAAIEEDIVLGRLNPKERLVEEDLMEQFGCKRHVVRQALFQLEDIGLVERIKNRGAFVKVYSPKEVEDLYAMRELLELAGAEAIPLPAPPEMIERLETIQRQHSEAVECQDLRRVFRLNIAFHRALFAATGNDYLSDSINEFAQKAHAIRFTAISDEASLERARDEHVAMIEAIKRQDRERLRELCRQHLVPSKERYIKMYRFRLGET</sequence>
<feature type="domain" description="HTH gntR-type" evidence="4">
    <location>
        <begin position="15"/>
        <end position="82"/>
    </location>
</feature>
<reference evidence="5 6" key="1">
    <citation type="journal article" date="2013" name="Genome Announc.">
        <title>Draft genome sequence of the moderately halophilic gammaproteobacterium Halomonas anticariensis FP35.</title>
        <authorList>
            <person name="Tahrioui A."/>
            <person name="Quesada E."/>
            <person name="Llamas I."/>
        </authorList>
    </citation>
    <scope>NUCLEOTIDE SEQUENCE [LARGE SCALE GENOMIC DNA]</scope>
    <source>
        <strain evidence="6">DSM 16096 / CECT 5854 / LMG 22089 / FP35</strain>
    </source>
</reference>
<dbReference type="GO" id="GO:0003677">
    <property type="term" value="F:DNA binding"/>
    <property type="evidence" value="ECO:0007669"/>
    <property type="project" value="UniProtKB-KW"/>
</dbReference>
<dbReference type="Gene3D" id="1.10.10.10">
    <property type="entry name" value="Winged helix-like DNA-binding domain superfamily/Winged helix DNA-binding domain"/>
    <property type="match status" value="1"/>
</dbReference>
<keyword evidence="1" id="KW-0805">Transcription regulation</keyword>
<gene>
    <name evidence="5" type="ORF">L861_05215</name>
</gene>
<dbReference type="InterPro" id="IPR000524">
    <property type="entry name" value="Tscrpt_reg_HTH_GntR"/>
</dbReference>
<dbReference type="Proteomes" id="UP000014463">
    <property type="component" value="Unassembled WGS sequence"/>
</dbReference>
<dbReference type="Pfam" id="PF00392">
    <property type="entry name" value="GntR"/>
    <property type="match status" value="1"/>
</dbReference>
<keyword evidence="3" id="KW-0804">Transcription</keyword>
<dbReference type="InterPro" id="IPR008920">
    <property type="entry name" value="TF_FadR/GntR_C"/>
</dbReference>
<dbReference type="GO" id="GO:0003700">
    <property type="term" value="F:DNA-binding transcription factor activity"/>
    <property type="evidence" value="ECO:0007669"/>
    <property type="project" value="InterPro"/>
</dbReference>
<evidence type="ECO:0000259" key="4">
    <source>
        <dbReference type="PROSITE" id="PS50949"/>
    </source>
</evidence>
<dbReference type="PATRIC" id="fig|1121939.11.peg.3094"/>
<dbReference type="OrthoDB" id="8638122at2"/>
<evidence type="ECO:0000313" key="5">
    <source>
        <dbReference type="EMBL" id="EPC01440.1"/>
    </source>
</evidence>
<dbReference type="SMART" id="SM00345">
    <property type="entry name" value="HTH_GNTR"/>
    <property type="match status" value="1"/>
</dbReference>
<dbReference type="SUPFAM" id="SSF46785">
    <property type="entry name" value="Winged helix' DNA-binding domain"/>
    <property type="match status" value="1"/>
</dbReference>
<dbReference type="Gene3D" id="1.20.120.530">
    <property type="entry name" value="GntR ligand-binding domain-like"/>
    <property type="match status" value="1"/>
</dbReference>
<dbReference type="PANTHER" id="PTHR43537:SF49">
    <property type="entry name" value="TRANSCRIPTIONAL REGULATORY PROTEIN"/>
    <property type="match status" value="1"/>
</dbReference>
<dbReference type="eggNOG" id="COG1802">
    <property type="taxonomic scope" value="Bacteria"/>
</dbReference>
<keyword evidence="6" id="KW-1185">Reference proteome</keyword>
<proteinExistence type="predicted"/>
<dbReference type="SMART" id="SM00895">
    <property type="entry name" value="FCD"/>
    <property type="match status" value="1"/>
</dbReference>
<comment type="caution">
    <text evidence="5">The sequence shown here is derived from an EMBL/GenBank/DDBJ whole genome shotgun (WGS) entry which is preliminary data.</text>
</comment>
<keyword evidence="2" id="KW-0238">DNA-binding</keyword>
<dbReference type="STRING" id="1121939.L861_05215"/>
<dbReference type="PROSITE" id="PS50949">
    <property type="entry name" value="HTH_GNTR"/>
    <property type="match status" value="1"/>
</dbReference>
<dbReference type="AlphaFoldDB" id="S2KHL3"/>
<evidence type="ECO:0000313" key="6">
    <source>
        <dbReference type="Proteomes" id="UP000014463"/>
    </source>
</evidence>
<dbReference type="Pfam" id="PF07729">
    <property type="entry name" value="FCD"/>
    <property type="match status" value="1"/>
</dbReference>
<dbReference type="SUPFAM" id="SSF48008">
    <property type="entry name" value="GntR ligand-binding domain-like"/>
    <property type="match status" value="1"/>
</dbReference>
<dbReference type="EMBL" id="ASTJ01000035">
    <property type="protein sequence ID" value="EPC01440.1"/>
    <property type="molecule type" value="Genomic_DNA"/>
</dbReference>
<evidence type="ECO:0000256" key="2">
    <source>
        <dbReference type="ARBA" id="ARBA00023125"/>
    </source>
</evidence>
<dbReference type="CDD" id="cd07377">
    <property type="entry name" value="WHTH_GntR"/>
    <property type="match status" value="1"/>
</dbReference>
<dbReference type="InterPro" id="IPR036388">
    <property type="entry name" value="WH-like_DNA-bd_sf"/>
</dbReference>
<evidence type="ECO:0000256" key="1">
    <source>
        <dbReference type="ARBA" id="ARBA00023015"/>
    </source>
</evidence>
<organism evidence="5 6">
    <name type="scientific">Litchfieldella anticariensis (strain DSM 16096 / CECT 5854 / CIP 108499 / LMG 22089 / FP35)</name>
    <name type="common">Halomonas anticariensis</name>
    <dbReference type="NCBI Taxonomy" id="1121939"/>
    <lineage>
        <taxon>Bacteria</taxon>
        <taxon>Pseudomonadati</taxon>
        <taxon>Pseudomonadota</taxon>
        <taxon>Gammaproteobacteria</taxon>
        <taxon>Oceanospirillales</taxon>
        <taxon>Halomonadaceae</taxon>
        <taxon>Litchfieldella</taxon>
    </lineage>
</organism>
<name>S2KHL3_LITA3</name>
<dbReference type="PANTHER" id="PTHR43537">
    <property type="entry name" value="TRANSCRIPTIONAL REGULATOR, GNTR FAMILY"/>
    <property type="match status" value="1"/>
</dbReference>
<accession>S2KHL3</accession>
<dbReference type="RefSeq" id="WP_016417612.1">
    <property type="nucleotide sequence ID" value="NZ_KE332392.1"/>
</dbReference>
<evidence type="ECO:0000256" key="3">
    <source>
        <dbReference type="ARBA" id="ARBA00023163"/>
    </source>
</evidence>
<protein>
    <recommendedName>
        <fullName evidence="4">HTH gntR-type domain-containing protein</fullName>
    </recommendedName>
</protein>
<dbReference type="InterPro" id="IPR011711">
    <property type="entry name" value="GntR_C"/>
</dbReference>